<accession>A0A6P4AAC1</accession>
<dbReference type="InterPro" id="IPR030184">
    <property type="entry name" value="WAT1-related"/>
</dbReference>
<evidence type="ECO:0000256" key="2">
    <source>
        <dbReference type="ARBA" id="ARBA00007635"/>
    </source>
</evidence>
<dbReference type="GeneID" id="107418474"/>
<dbReference type="Pfam" id="PF00892">
    <property type="entry name" value="EamA"/>
    <property type="match status" value="2"/>
</dbReference>
<evidence type="ECO:0000256" key="3">
    <source>
        <dbReference type="ARBA" id="ARBA00022692"/>
    </source>
</evidence>
<feature type="transmembrane region" description="Helical" evidence="6">
    <location>
        <begin position="137"/>
        <end position="155"/>
    </location>
</feature>
<evidence type="ECO:0000313" key="10">
    <source>
        <dbReference type="RefSeq" id="XP_015882659.2"/>
    </source>
</evidence>
<sequence length="365" mass="39999">MGIKSCLVKFLPFAVMVVVQCLDVGLTTLSKAAMSRGMSHYVFVVYANALASLILFPSSFIIERKRRPPLTFSILCKFFLLSLVGITMMQNCAFTGVNYSSPTLASAMTNLVPAFTFSLAVIFRMEKLDLKSSRSQMKLMGTLLSISGAMVVTLYKGPPILKTLQVPSTEKFSASKPFFFSTMLKTTPSNWVIGSLFLAISSLSYAISNTAQAAILKEYPSQITMVSFFCFFGAIQCATLSLFAERDPNAWILKPDIELICILYSAICGCVGMFTAISWCIKMKGPVFVSMFTPLEIAIASILATIFLGETLYVGSVIGAVVIVIGFYGVIWTQFKEEKDENHEVNGPQSSSVKTPLLETHRTDV</sequence>
<dbReference type="PANTHER" id="PTHR31218">
    <property type="entry name" value="WAT1-RELATED PROTEIN"/>
    <property type="match status" value="1"/>
</dbReference>
<evidence type="ECO:0000256" key="7">
    <source>
        <dbReference type="SAM" id="MobiDB-lite"/>
    </source>
</evidence>
<dbReference type="RefSeq" id="XP_015882659.2">
    <property type="nucleotide sequence ID" value="XM_016027173.4"/>
</dbReference>
<feature type="transmembrane region" description="Helical" evidence="6">
    <location>
        <begin position="223"/>
        <end position="242"/>
    </location>
</feature>
<dbReference type="InterPro" id="IPR000620">
    <property type="entry name" value="EamA_dom"/>
</dbReference>
<evidence type="ECO:0000313" key="9">
    <source>
        <dbReference type="Proteomes" id="UP001652623"/>
    </source>
</evidence>
<dbReference type="GO" id="GO:0016020">
    <property type="term" value="C:membrane"/>
    <property type="evidence" value="ECO:0007669"/>
    <property type="project" value="UniProtKB-SubCell"/>
</dbReference>
<feature type="transmembrane region" description="Helical" evidence="6">
    <location>
        <begin position="288"/>
        <end position="307"/>
    </location>
</feature>
<dbReference type="Proteomes" id="UP001652623">
    <property type="component" value="Chromosome 2"/>
</dbReference>
<gene>
    <name evidence="10" type="primary">LOC107418474</name>
</gene>
<evidence type="ECO:0000256" key="5">
    <source>
        <dbReference type="ARBA" id="ARBA00023136"/>
    </source>
</evidence>
<protein>
    <recommendedName>
        <fullName evidence="6">WAT1-related protein</fullName>
    </recommendedName>
</protein>
<dbReference type="AlphaFoldDB" id="A0A6P4AAC1"/>
<feature type="domain" description="EamA" evidence="8">
    <location>
        <begin position="193"/>
        <end position="331"/>
    </location>
</feature>
<evidence type="ECO:0000256" key="4">
    <source>
        <dbReference type="ARBA" id="ARBA00022989"/>
    </source>
</evidence>
<feature type="domain" description="EamA" evidence="8">
    <location>
        <begin position="25"/>
        <end position="153"/>
    </location>
</feature>
<reference evidence="9" key="1">
    <citation type="submission" date="2025-05" db="UniProtKB">
        <authorList>
            <consortium name="RefSeq"/>
        </authorList>
    </citation>
    <scope>NUCLEOTIDE SEQUENCE [LARGE SCALE GENOMIC DNA]</scope>
</reference>
<keyword evidence="9" id="KW-1185">Reference proteome</keyword>
<evidence type="ECO:0000259" key="8">
    <source>
        <dbReference type="Pfam" id="PF00892"/>
    </source>
</evidence>
<feature type="transmembrane region" description="Helical" evidence="6">
    <location>
        <begin position="191"/>
        <end position="211"/>
    </location>
</feature>
<dbReference type="KEGG" id="zju:107418474"/>
<keyword evidence="3 6" id="KW-0812">Transmembrane</keyword>
<comment type="subcellular location">
    <subcellularLocation>
        <location evidence="1 6">Membrane</location>
        <topology evidence="1 6">Multi-pass membrane protein</topology>
    </subcellularLocation>
</comment>
<dbReference type="SUPFAM" id="SSF103481">
    <property type="entry name" value="Multidrug resistance efflux transporter EmrE"/>
    <property type="match status" value="2"/>
</dbReference>
<feature type="transmembrane region" description="Helical" evidence="6">
    <location>
        <begin position="103"/>
        <end position="125"/>
    </location>
</feature>
<keyword evidence="5 6" id="KW-0472">Membrane</keyword>
<dbReference type="InterPro" id="IPR037185">
    <property type="entry name" value="EmrE-like"/>
</dbReference>
<organism evidence="9 10">
    <name type="scientific">Ziziphus jujuba</name>
    <name type="common">Chinese jujube</name>
    <name type="synonym">Ziziphus sativa</name>
    <dbReference type="NCBI Taxonomy" id="326968"/>
    <lineage>
        <taxon>Eukaryota</taxon>
        <taxon>Viridiplantae</taxon>
        <taxon>Streptophyta</taxon>
        <taxon>Embryophyta</taxon>
        <taxon>Tracheophyta</taxon>
        <taxon>Spermatophyta</taxon>
        <taxon>Magnoliopsida</taxon>
        <taxon>eudicotyledons</taxon>
        <taxon>Gunneridae</taxon>
        <taxon>Pentapetalae</taxon>
        <taxon>rosids</taxon>
        <taxon>fabids</taxon>
        <taxon>Rosales</taxon>
        <taxon>Rhamnaceae</taxon>
        <taxon>Paliureae</taxon>
        <taxon>Ziziphus</taxon>
    </lineage>
</organism>
<feature type="region of interest" description="Disordered" evidence="7">
    <location>
        <begin position="342"/>
        <end position="365"/>
    </location>
</feature>
<comment type="similarity">
    <text evidence="2 6">Belongs to the drug/metabolite transporter (DMT) superfamily. Plant drug/metabolite exporter (P-DME) (TC 2.A.7.4) family.</text>
</comment>
<feature type="transmembrane region" description="Helical" evidence="6">
    <location>
        <begin position="41"/>
        <end position="62"/>
    </location>
</feature>
<dbReference type="InParanoid" id="A0A6P4AAC1"/>
<proteinExistence type="inferred from homology"/>
<reference evidence="10" key="2">
    <citation type="submission" date="2025-08" db="UniProtKB">
        <authorList>
            <consortium name="RefSeq"/>
        </authorList>
    </citation>
    <scope>IDENTIFICATION</scope>
    <source>
        <tissue evidence="10">Seedling</tissue>
    </source>
</reference>
<feature type="transmembrane region" description="Helical" evidence="6">
    <location>
        <begin position="7"/>
        <end position="29"/>
    </location>
</feature>
<evidence type="ECO:0000256" key="6">
    <source>
        <dbReference type="RuleBase" id="RU363077"/>
    </source>
</evidence>
<name>A0A6P4AAC1_ZIZJJ</name>
<feature type="transmembrane region" description="Helical" evidence="6">
    <location>
        <begin position="74"/>
        <end position="97"/>
    </location>
</feature>
<evidence type="ECO:0000256" key="1">
    <source>
        <dbReference type="ARBA" id="ARBA00004141"/>
    </source>
</evidence>
<feature type="transmembrane region" description="Helical" evidence="6">
    <location>
        <begin position="313"/>
        <end position="331"/>
    </location>
</feature>
<feature type="transmembrane region" description="Helical" evidence="6">
    <location>
        <begin position="262"/>
        <end position="281"/>
    </location>
</feature>
<dbReference type="GO" id="GO:0022857">
    <property type="term" value="F:transmembrane transporter activity"/>
    <property type="evidence" value="ECO:0007669"/>
    <property type="project" value="InterPro"/>
</dbReference>
<keyword evidence="4 6" id="KW-1133">Transmembrane helix</keyword>